<dbReference type="Proteomes" id="UP001152747">
    <property type="component" value="Unassembled WGS sequence"/>
</dbReference>
<feature type="region of interest" description="Disordered" evidence="1">
    <location>
        <begin position="106"/>
        <end position="132"/>
    </location>
</feature>
<accession>A0A9P1IZR3</accession>
<name>A0A9P1IZR3_9PELO</name>
<keyword evidence="3" id="KW-1185">Reference proteome</keyword>
<reference evidence="2" key="1">
    <citation type="submission" date="2022-11" db="EMBL/GenBank/DDBJ databases">
        <authorList>
            <person name="Kikuchi T."/>
        </authorList>
    </citation>
    <scope>NUCLEOTIDE SEQUENCE</scope>
    <source>
        <strain evidence="2">PS1010</strain>
    </source>
</reference>
<organism evidence="2 3">
    <name type="scientific">Caenorhabditis angaria</name>
    <dbReference type="NCBI Taxonomy" id="860376"/>
    <lineage>
        <taxon>Eukaryota</taxon>
        <taxon>Metazoa</taxon>
        <taxon>Ecdysozoa</taxon>
        <taxon>Nematoda</taxon>
        <taxon>Chromadorea</taxon>
        <taxon>Rhabditida</taxon>
        <taxon>Rhabditina</taxon>
        <taxon>Rhabditomorpha</taxon>
        <taxon>Rhabditoidea</taxon>
        <taxon>Rhabditidae</taxon>
        <taxon>Peloderinae</taxon>
        <taxon>Caenorhabditis</taxon>
    </lineage>
</organism>
<evidence type="ECO:0000313" key="2">
    <source>
        <dbReference type="EMBL" id="CAI5455406.1"/>
    </source>
</evidence>
<protein>
    <submittedName>
        <fullName evidence="2">Uncharacterized protein</fullName>
    </submittedName>
</protein>
<sequence>MAGCKMPIKTTDANKLEETEEIPWDVKLVDRIRARQNANEQKKHLENCGENAEEQPNAETSEKTECENYYSKSLSTPVKPENDPKPLIHDFKKCAICIGYQNFFNSLNRNPVPSAQLEPDTEEDSTDDENPDWKMGLHQRLCLIF</sequence>
<feature type="region of interest" description="Disordered" evidence="1">
    <location>
        <begin position="39"/>
        <end position="66"/>
    </location>
</feature>
<gene>
    <name evidence="2" type="ORF">CAMP_LOCUS18043</name>
</gene>
<evidence type="ECO:0000256" key="1">
    <source>
        <dbReference type="SAM" id="MobiDB-lite"/>
    </source>
</evidence>
<evidence type="ECO:0000313" key="3">
    <source>
        <dbReference type="Proteomes" id="UP001152747"/>
    </source>
</evidence>
<comment type="caution">
    <text evidence="2">The sequence shown here is derived from an EMBL/GenBank/DDBJ whole genome shotgun (WGS) entry which is preliminary data.</text>
</comment>
<dbReference type="AlphaFoldDB" id="A0A9P1IZR3"/>
<dbReference type="EMBL" id="CANHGI010000006">
    <property type="protein sequence ID" value="CAI5455406.1"/>
    <property type="molecule type" value="Genomic_DNA"/>
</dbReference>
<feature type="compositionally biased region" description="Acidic residues" evidence="1">
    <location>
        <begin position="119"/>
        <end position="130"/>
    </location>
</feature>
<proteinExistence type="predicted"/>